<evidence type="ECO:0000313" key="2">
    <source>
        <dbReference type="EMBL" id="KAK6981687.1"/>
    </source>
</evidence>
<dbReference type="AlphaFoldDB" id="A0AAV9ZGS8"/>
<proteinExistence type="predicted"/>
<feature type="compositionally biased region" description="Basic and acidic residues" evidence="1">
    <location>
        <begin position="264"/>
        <end position="274"/>
    </location>
</feature>
<keyword evidence="3" id="KW-1185">Reference proteome</keyword>
<feature type="compositionally biased region" description="Basic and acidic residues" evidence="1">
    <location>
        <begin position="335"/>
        <end position="353"/>
    </location>
</feature>
<feature type="compositionally biased region" description="Acidic residues" evidence="1">
    <location>
        <begin position="294"/>
        <end position="304"/>
    </location>
</feature>
<comment type="caution">
    <text evidence="2">The sequence shown here is derived from an EMBL/GenBank/DDBJ whole genome shotgun (WGS) entry which is preliminary data.</text>
</comment>
<evidence type="ECO:0000256" key="1">
    <source>
        <dbReference type="SAM" id="MobiDB-lite"/>
    </source>
</evidence>
<reference evidence="2 3" key="1">
    <citation type="journal article" date="2024" name="J Genomics">
        <title>Draft genome sequencing and assembly of Favolaschia claudopus CIRM-BRFM 2984 isolated from oak limbs.</title>
        <authorList>
            <person name="Navarro D."/>
            <person name="Drula E."/>
            <person name="Chaduli D."/>
            <person name="Cazenave R."/>
            <person name="Ahrendt S."/>
            <person name="Wang J."/>
            <person name="Lipzen A."/>
            <person name="Daum C."/>
            <person name="Barry K."/>
            <person name="Grigoriev I.V."/>
            <person name="Favel A."/>
            <person name="Rosso M.N."/>
            <person name="Martin F."/>
        </authorList>
    </citation>
    <scope>NUCLEOTIDE SEQUENCE [LARGE SCALE GENOMIC DNA]</scope>
    <source>
        <strain evidence="2 3">CIRM-BRFM 2984</strain>
    </source>
</reference>
<accession>A0AAV9ZGS8</accession>
<name>A0AAV9ZGS8_9AGAR</name>
<dbReference type="Proteomes" id="UP001362999">
    <property type="component" value="Unassembled WGS sequence"/>
</dbReference>
<sequence length="398" mass="44020">MSSRAEYNWERSLTSPISSFDFTPANGARSAGNGCANEFATPASSTGGIYRLVDLPFELLNTRFEEAYNNSEGSPRPPETNVGPSSRVHLRPVAQSALNMPRGPMPSAQARARIPVTDEVRRAIGRSGAGGKKRGREEREKENQVRDGDGGSDAEECGKGKKGGKRVRFDASDLIHITRVVVDLQPYLARHNEKGKTWALVVSTLLEQDFPHKDISAGSIHDKADALVAFKKEPAKNPQIANVIGEGYVGKHCHCCIARASRDAKNDEDRKGGESIRNNSMKTLRSRPRTSTADPDDDSTDDETSTVPARSLSGSSTIEILDSDDESNARPSKRRCSEAEKTRRLMRTENERREKHDTRVLKMFDTYLETSTKQKAETNEILRRFSNARSSKVALFIK</sequence>
<feature type="compositionally biased region" description="Basic and acidic residues" evidence="1">
    <location>
        <begin position="135"/>
        <end position="149"/>
    </location>
</feature>
<feature type="region of interest" description="Disordered" evidence="1">
    <location>
        <begin position="68"/>
        <end position="87"/>
    </location>
</feature>
<feature type="region of interest" description="Disordered" evidence="1">
    <location>
        <begin position="264"/>
        <end position="353"/>
    </location>
</feature>
<protein>
    <submittedName>
        <fullName evidence="2">Uncharacterized protein</fullName>
    </submittedName>
</protein>
<dbReference type="EMBL" id="JAWWNJ010000148">
    <property type="protein sequence ID" value="KAK6981687.1"/>
    <property type="molecule type" value="Genomic_DNA"/>
</dbReference>
<organism evidence="2 3">
    <name type="scientific">Favolaschia claudopus</name>
    <dbReference type="NCBI Taxonomy" id="2862362"/>
    <lineage>
        <taxon>Eukaryota</taxon>
        <taxon>Fungi</taxon>
        <taxon>Dikarya</taxon>
        <taxon>Basidiomycota</taxon>
        <taxon>Agaricomycotina</taxon>
        <taxon>Agaricomycetes</taxon>
        <taxon>Agaricomycetidae</taxon>
        <taxon>Agaricales</taxon>
        <taxon>Marasmiineae</taxon>
        <taxon>Mycenaceae</taxon>
        <taxon>Favolaschia</taxon>
    </lineage>
</organism>
<evidence type="ECO:0000313" key="3">
    <source>
        <dbReference type="Proteomes" id="UP001362999"/>
    </source>
</evidence>
<gene>
    <name evidence="2" type="ORF">R3P38DRAFT_3233776</name>
</gene>
<feature type="region of interest" description="Disordered" evidence="1">
    <location>
        <begin position="119"/>
        <end position="165"/>
    </location>
</feature>